<dbReference type="PANTHER" id="PTHR24305:SF166">
    <property type="entry name" value="CYTOCHROME P450 12A4, MITOCHONDRIAL-RELATED"/>
    <property type="match status" value="1"/>
</dbReference>
<dbReference type="GO" id="GO:0004497">
    <property type="term" value="F:monooxygenase activity"/>
    <property type="evidence" value="ECO:0007669"/>
    <property type="project" value="InterPro"/>
</dbReference>
<keyword evidence="3" id="KW-0479">Metal-binding</keyword>
<dbReference type="InterPro" id="IPR001128">
    <property type="entry name" value="Cyt_P450"/>
</dbReference>
<proteinExistence type="inferred from homology"/>
<sequence>MGSLYTVLLLIWPLLWTTLQLRALLRNYRSARHMRLPIVICPYDPDGPQLIDFKFVFAIISEPLRPILRLFLPVVVFRTFELTLWGWEFHDKGAAHQRLGPAFVVVTTGLNRLISADPVMAGTILARRQGFVHPDVTTNTMGLLGPNLVTSRDESWSRQRRIVAPALNERISTVVWKESAEQASSLVDALLTSPPSSSYSSGTFVSTLPGLRAIAINVLTRVAYGHRTPFCPSSSSRTPSEDLSYIDAISLCTEHLLVAAFVPSSVLNLLVMPRTLRRLGAALKRLPQLTRDMLDTERHTNSLAATTGQETATGSDCVPDTVMRTLVRLSDEAKNQPENHSSLSLQEKESEGNRIGIRKTYLTEDEIAGNLFIFTAAGFDTTSNTLGYAVTLLAAYPEWQAWIQAEIDNIIPAFNSAGNPSPLPTCDYDDALDHYSAKHPVRTVFVVLPRRTSPVRCPYQYHGNTHIDLRLGAGCTRIQTYALDQSQLSRKAAGTYGAAPGRLPPLVHRAPQVPWPEDVAGGVRGCNRDDLQQMLR</sequence>
<name>A0A0N0DBA5_FUSLA</name>
<evidence type="ECO:0000256" key="3">
    <source>
        <dbReference type="ARBA" id="ARBA00022723"/>
    </source>
</evidence>
<keyword evidence="6" id="KW-1185">Reference proteome</keyword>
<dbReference type="SUPFAM" id="SSF48264">
    <property type="entry name" value="Cytochrome P450"/>
    <property type="match status" value="1"/>
</dbReference>
<dbReference type="AlphaFoldDB" id="A0A0N0DBA5"/>
<dbReference type="InterPro" id="IPR050121">
    <property type="entry name" value="Cytochrome_P450_monoxygenase"/>
</dbReference>
<evidence type="ECO:0000313" key="6">
    <source>
        <dbReference type="Proteomes" id="UP000037904"/>
    </source>
</evidence>
<dbReference type="GO" id="GO:0005506">
    <property type="term" value="F:iron ion binding"/>
    <property type="evidence" value="ECO:0007669"/>
    <property type="project" value="InterPro"/>
</dbReference>
<dbReference type="EMBL" id="JXCE01000617">
    <property type="protein sequence ID" value="KPA36515.1"/>
    <property type="molecule type" value="Genomic_DNA"/>
</dbReference>
<dbReference type="GO" id="GO:0020037">
    <property type="term" value="F:heme binding"/>
    <property type="evidence" value="ECO:0007669"/>
    <property type="project" value="InterPro"/>
</dbReference>
<dbReference type="PANTHER" id="PTHR24305">
    <property type="entry name" value="CYTOCHROME P450"/>
    <property type="match status" value="1"/>
</dbReference>
<organism evidence="5 6">
    <name type="scientific">Fusarium langsethiae</name>
    <dbReference type="NCBI Taxonomy" id="179993"/>
    <lineage>
        <taxon>Eukaryota</taxon>
        <taxon>Fungi</taxon>
        <taxon>Dikarya</taxon>
        <taxon>Ascomycota</taxon>
        <taxon>Pezizomycotina</taxon>
        <taxon>Sordariomycetes</taxon>
        <taxon>Hypocreomycetidae</taxon>
        <taxon>Hypocreales</taxon>
        <taxon>Nectriaceae</taxon>
        <taxon>Fusarium</taxon>
    </lineage>
</organism>
<dbReference type="Gene3D" id="1.10.630.10">
    <property type="entry name" value="Cytochrome P450"/>
    <property type="match status" value="1"/>
</dbReference>
<dbReference type="Proteomes" id="UP000037904">
    <property type="component" value="Unassembled WGS sequence"/>
</dbReference>
<evidence type="ECO:0000313" key="5">
    <source>
        <dbReference type="EMBL" id="KPA36515.1"/>
    </source>
</evidence>
<protein>
    <submittedName>
        <fullName evidence="5">Cytochrome p450</fullName>
    </submittedName>
</protein>
<keyword evidence="4" id="KW-0408">Iron</keyword>
<evidence type="ECO:0000256" key="2">
    <source>
        <dbReference type="ARBA" id="ARBA00022617"/>
    </source>
</evidence>
<dbReference type="GO" id="GO:0016705">
    <property type="term" value="F:oxidoreductase activity, acting on paired donors, with incorporation or reduction of molecular oxygen"/>
    <property type="evidence" value="ECO:0007669"/>
    <property type="project" value="InterPro"/>
</dbReference>
<comment type="caution">
    <text evidence="5">The sequence shown here is derived from an EMBL/GenBank/DDBJ whole genome shotgun (WGS) entry which is preliminary data.</text>
</comment>
<keyword evidence="2" id="KW-0349">Heme</keyword>
<accession>A0A0N0DBA5</accession>
<evidence type="ECO:0000256" key="1">
    <source>
        <dbReference type="ARBA" id="ARBA00010617"/>
    </source>
</evidence>
<evidence type="ECO:0000256" key="4">
    <source>
        <dbReference type="ARBA" id="ARBA00023004"/>
    </source>
</evidence>
<dbReference type="InterPro" id="IPR036396">
    <property type="entry name" value="Cyt_P450_sf"/>
</dbReference>
<reference evidence="5 6" key="1">
    <citation type="submission" date="2015-04" db="EMBL/GenBank/DDBJ databases">
        <title>The draft genome sequence of Fusarium langsethiae, a T-2/HT-2 mycotoxin producer.</title>
        <authorList>
            <person name="Lysoe E."/>
            <person name="Divon H.H."/>
            <person name="Terzi V."/>
            <person name="Orru L."/>
            <person name="Lamontanara A."/>
            <person name="Kolseth A.-K."/>
            <person name="Frandsen R.J."/>
            <person name="Nielsen K."/>
            <person name="Thrane U."/>
        </authorList>
    </citation>
    <scope>NUCLEOTIDE SEQUENCE [LARGE SCALE GENOMIC DNA]</scope>
    <source>
        <strain evidence="5 6">Fl201059</strain>
    </source>
</reference>
<dbReference type="Pfam" id="PF00067">
    <property type="entry name" value="p450"/>
    <property type="match status" value="1"/>
</dbReference>
<comment type="similarity">
    <text evidence="1">Belongs to the cytochrome P450 family.</text>
</comment>
<gene>
    <name evidence="5" type="ORF">FLAG1_10712</name>
</gene>